<proteinExistence type="predicted"/>
<reference evidence="1" key="1">
    <citation type="submission" date="2019-03" db="EMBL/GenBank/DDBJ databases">
        <title>Candidatus Syntrophosphaera thermopropionivorans: a novel player in syntrophic propionate oxidation during anaerobic digestion.</title>
        <authorList>
            <person name="Dyksma S."/>
        </authorList>
    </citation>
    <scope>NUCLEOTIDE SEQUENCE</scope>
    <source>
        <strain evidence="1">W5</strain>
    </source>
</reference>
<gene>
    <name evidence="1" type="ORF">E0946_01710</name>
</gene>
<sequence length="263" mass="29170">MEDNLVTIAKFEDNFEADLAQRLLADNGIQAFVKNAIFYSMMPGVFPGKVDLELQVNSEDEEKARAILSEYQNTPEIKRILVRNDVLQEGHFLLTSGRHSANYLEKIHLYQNPQDTARVCEMLSDLLVDYDFDTVVGPAYGGIVLAFETARMLEKGFLFTQRIEGVMTIRSGFDLSKVKKAVITEDIITTGGSVKEVITTLKNAGIEVVAVAAIVDRSTEEIDFGCPFLPLLKMDIPSWEADDCVLCQNGIPLTVPGSSDKKI</sequence>
<protein>
    <submittedName>
        <fullName evidence="1">Orotate phosphoribosyltransferase</fullName>
        <ecNumber evidence="1">2.4.2.10</ecNumber>
    </submittedName>
</protein>
<dbReference type="Proteomes" id="UP000294588">
    <property type="component" value="Unassembled WGS sequence"/>
</dbReference>
<dbReference type="EC" id="2.4.2.10" evidence="1"/>
<keyword evidence="1" id="KW-0808">Transferase</keyword>
<evidence type="ECO:0000313" key="2">
    <source>
        <dbReference type="Proteomes" id="UP000294588"/>
    </source>
</evidence>
<name>A0AC61QKF1_9BACT</name>
<comment type="caution">
    <text evidence="1">The sequence shown here is derived from an EMBL/GenBank/DDBJ whole genome shotgun (WGS) entry which is preliminary data.</text>
</comment>
<keyword evidence="1" id="KW-0328">Glycosyltransferase</keyword>
<dbReference type="EMBL" id="SMOG01000002">
    <property type="protein sequence ID" value="TDF74167.1"/>
    <property type="molecule type" value="Genomic_DNA"/>
</dbReference>
<evidence type="ECO:0000313" key="1">
    <source>
        <dbReference type="EMBL" id="TDF74167.1"/>
    </source>
</evidence>
<keyword evidence="2" id="KW-1185">Reference proteome</keyword>
<organism evidence="1 2">
    <name type="scientific">Candidatus Syntrophosphaera thermopropionivorans</name>
    <dbReference type="NCBI Taxonomy" id="2593015"/>
    <lineage>
        <taxon>Bacteria</taxon>
        <taxon>Pseudomonadati</taxon>
        <taxon>Candidatus Cloacimonadota</taxon>
        <taxon>Candidatus Cloacimonadia</taxon>
        <taxon>Candidatus Cloacimonadales</taxon>
        <taxon>Candidatus Cloacimonadaceae</taxon>
        <taxon>Candidatus Syntrophosphaera</taxon>
    </lineage>
</organism>
<accession>A0AC61QKF1</accession>